<comment type="caution">
    <text evidence="9">The sequence shown here is derived from an EMBL/GenBank/DDBJ whole genome shotgun (WGS) entry which is preliminary data.</text>
</comment>
<keyword evidence="6" id="KW-0520">NAD</keyword>
<evidence type="ECO:0000259" key="8">
    <source>
        <dbReference type="SMART" id="SM00829"/>
    </source>
</evidence>
<dbReference type="PANTHER" id="PTHR42940">
    <property type="entry name" value="ALCOHOL DEHYDROGENASE 1-RELATED"/>
    <property type="match status" value="1"/>
</dbReference>
<proteinExistence type="inferred from homology"/>
<dbReference type="InterPro" id="IPR011032">
    <property type="entry name" value="GroES-like_sf"/>
</dbReference>
<comment type="cofactor">
    <cofactor evidence="1 7">
        <name>Zn(2+)</name>
        <dbReference type="ChEBI" id="CHEBI:29105"/>
    </cofactor>
</comment>
<dbReference type="InterPro" id="IPR013154">
    <property type="entry name" value="ADH-like_N"/>
</dbReference>
<dbReference type="GO" id="GO:0005737">
    <property type="term" value="C:cytoplasm"/>
    <property type="evidence" value="ECO:0007669"/>
    <property type="project" value="TreeGrafter"/>
</dbReference>
<organism evidence="9 10">
    <name type="scientific">Diplogelasinospora grovesii</name>
    <dbReference type="NCBI Taxonomy" id="303347"/>
    <lineage>
        <taxon>Eukaryota</taxon>
        <taxon>Fungi</taxon>
        <taxon>Dikarya</taxon>
        <taxon>Ascomycota</taxon>
        <taxon>Pezizomycotina</taxon>
        <taxon>Sordariomycetes</taxon>
        <taxon>Sordariomycetidae</taxon>
        <taxon>Sordariales</taxon>
        <taxon>Diplogelasinosporaceae</taxon>
        <taxon>Diplogelasinospora</taxon>
    </lineage>
</organism>
<evidence type="ECO:0000256" key="2">
    <source>
        <dbReference type="ARBA" id="ARBA00008072"/>
    </source>
</evidence>
<dbReference type="GO" id="GO:0008270">
    <property type="term" value="F:zinc ion binding"/>
    <property type="evidence" value="ECO:0007669"/>
    <property type="project" value="InterPro"/>
</dbReference>
<evidence type="ECO:0000256" key="1">
    <source>
        <dbReference type="ARBA" id="ARBA00001947"/>
    </source>
</evidence>
<dbReference type="PANTHER" id="PTHR42940:SF7">
    <property type="entry name" value="ALCOHOL DEHYDROGENASE-LIKE N-TERMINAL DOMAIN-CONTAINING PROTEIN"/>
    <property type="match status" value="1"/>
</dbReference>
<dbReference type="Pfam" id="PF00107">
    <property type="entry name" value="ADH_zinc_N"/>
    <property type="match status" value="1"/>
</dbReference>
<dbReference type="Proteomes" id="UP001303473">
    <property type="component" value="Unassembled WGS sequence"/>
</dbReference>
<evidence type="ECO:0000256" key="7">
    <source>
        <dbReference type="RuleBase" id="RU361277"/>
    </source>
</evidence>
<keyword evidence="5" id="KW-0560">Oxidoreductase</keyword>
<dbReference type="Pfam" id="PF08240">
    <property type="entry name" value="ADH_N"/>
    <property type="match status" value="1"/>
</dbReference>
<evidence type="ECO:0000313" key="9">
    <source>
        <dbReference type="EMBL" id="KAK3933944.1"/>
    </source>
</evidence>
<sequence>MPSLPQSFKSAVLKDANSPLELQDTQLRMPGPGQVLIKVLACGICHSDAFVQAGHLGNPWPLVLGHEIVGDVVAVGDGVKRWKEGDRVGGGWHGGHDGVCRSCQRGQFQMCSSQDVNGVTMDGGYAEYALLRSEAVVSVPRELDPAEVAPFMCAGTTVFNGIRKLHVEQGSLVAVQGLGGLGHLAVQYARGMGYRVVAISRGGQDKRDFAAKLGAHEFIDTSTEDPAKKLSEMGGAALIVATAPNGKAMSGLVGGLQNGGKLLVLAPVGPVEFNTGALVTKAASVHGWPSGHAIDSEEAIEFARSHGVKCMINRWELAKANEALEDMKAGKPRFRNVLVME</sequence>
<evidence type="ECO:0000313" key="10">
    <source>
        <dbReference type="Proteomes" id="UP001303473"/>
    </source>
</evidence>
<dbReference type="SUPFAM" id="SSF50129">
    <property type="entry name" value="GroES-like"/>
    <property type="match status" value="1"/>
</dbReference>
<protein>
    <submittedName>
        <fullName evidence="9">Alcohol dehydrogenase</fullName>
    </submittedName>
</protein>
<feature type="domain" description="Enoyl reductase (ER)" evidence="8">
    <location>
        <begin position="15"/>
        <end position="338"/>
    </location>
</feature>
<dbReference type="AlphaFoldDB" id="A0AAN6MVX0"/>
<dbReference type="GO" id="GO:0004022">
    <property type="term" value="F:alcohol dehydrogenase (NAD+) activity"/>
    <property type="evidence" value="ECO:0007669"/>
    <property type="project" value="TreeGrafter"/>
</dbReference>
<keyword evidence="3 7" id="KW-0479">Metal-binding</keyword>
<dbReference type="EMBL" id="MU854046">
    <property type="protein sequence ID" value="KAK3933944.1"/>
    <property type="molecule type" value="Genomic_DNA"/>
</dbReference>
<reference evidence="10" key="1">
    <citation type="journal article" date="2023" name="Mol. Phylogenet. Evol.">
        <title>Genome-scale phylogeny and comparative genomics of the fungal order Sordariales.</title>
        <authorList>
            <person name="Hensen N."/>
            <person name="Bonometti L."/>
            <person name="Westerberg I."/>
            <person name="Brannstrom I.O."/>
            <person name="Guillou S."/>
            <person name="Cros-Aarteil S."/>
            <person name="Calhoun S."/>
            <person name="Haridas S."/>
            <person name="Kuo A."/>
            <person name="Mondo S."/>
            <person name="Pangilinan J."/>
            <person name="Riley R."/>
            <person name="LaButti K."/>
            <person name="Andreopoulos B."/>
            <person name="Lipzen A."/>
            <person name="Chen C."/>
            <person name="Yan M."/>
            <person name="Daum C."/>
            <person name="Ng V."/>
            <person name="Clum A."/>
            <person name="Steindorff A."/>
            <person name="Ohm R.A."/>
            <person name="Martin F."/>
            <person name="Silar P."/>
            <person name="Natvig D.O."/>
            <person name="Lalanne C."/>
            <person name="Gautier V."/>
            <person name="Ament-Velasquez S.L."/>
            <person name="Kruys A."/>
            <person name="Hutchinson M.I."/>
            <person name="Powell A.J."/>
            <person name="Barry K."/>
            <person name="Miller A.N."/>
            <person name="Grigoriev I.V."/>
            <person name="Debuchy R."/>
            <person name="Gladieux P."/>
            <person name="Hiltunen Thoren M."/>
            <person name="Johannesson H."/>
        </authorList>
    </citation>
    <scope>NUCLEOTIDE SEQUENCE [LARGE SCALE GENOMIC DNA]</scope>
    <source>
        <strain evidence="10">CBS 340.73</strain>
    </source>
</reference>
<dbReference type="InterPro" id="IPR013149">
    <property type="entry name" value="ADH-like_C"/>
</dbReference>
<keyword evidence="10" id="KW-1185">Reference proteome</keyword>
<comment type="similarity">
    <text evidence="2 7">Belongs to the zinc-containing alcohol dehydrogenase family.</text>
</comment>
<dbReference type="CDD" id="cd08296">
    <property type="entry name" value="CAD_like"/>
    <property type="match status" value="1"/>
</dbReference>
<dbReference type="SUPFAM" id="SSF51735">
    <property type="entry name" value="NAD(P)-binding Rossmann-fold domains"/>
    <property type="match status" value="1"/>
</dbReference>
<dbReference type="InterPro" id="IPR036291">
    <property type="entry name" value="NAD(P)-bd_dom_sf"/>
</dbReference>
<dbReference type="FunFam" id="3.40.50.720:FF:000039">
    <property type="entry name" value="Alcohol dehydrogenase AdhP"/>
    <property type="match status" value="1"/>
</dbReference>
<keyword evidence="4 7" id="KW-0862">Zinc</keyword>
<dbReference type="Gene3D" id="3.90.180.10">
    <property type="entry name" value="Medium-chain alcohol dehydrogenases, catalytic domain"/>
    <property type="match status" value="1"/>
</dbReference>
<evidence type="ECO:0000256" key="6">
    <source>
        <dbReference type="ARBA" id="ARBA00023027"/>
    </source>
</evidence>
<accession>A0AAN6MVX0</accession>
<name>A0AAN6MVX0_9PEZI</name>
<evidence type="ECO:0000256" key="5">
    <source>
        <dbReference type="ARBA" id="ARBA00023002"/>
    </source>
</evidence>
<dbReference type="InterPro" id="IPR002328">
    <property type="entry name" value="ADH_Zn_CS"/>
</dbReference>
<evidence type="ECO:0000256" key="4">
    <source>
        <dbReference type="ARBA" id="ARBA00022833"/>
    </source>
</evidence>
<dbReference type="Gene3D" id="3.40.50.720">
    <property type="entry name" value="NAD(P)-binding Rossmann-like Domain"/>
    <property type="match status" value="1"/>
</dbReference>
<dbReference type="SMART" id="SM00829">
    <property type="entry name" value="PKS_ER"/>
    <property type="match status" value="1"/>
</dbReference>
<dbReference type="PROSITE" id="PS00059">
    <property type="entry name" value="ADH_ZINC"/>
    <property type="match status" value="1"/>
</dbReference>
<gene>
    <name evidence="9" type="ORF">QBC46DRAFT_462864</name>
</gene>
<evidence type="ECO:0000256" key="3">
    <source>
        <dbReference type="ARBA" id="ARBA00022723"/>
    </source>
</evidence>
<dbReference type="InterPro" id="IPR020843">
    <property type="entry name" value="ER"/>
</dbReference>